<dbReference type="GeneID" id="61296485"/>
<accession>A0A090I8X4</accession>
<dbReference type="STRING" id="80854.MVIS_0064"/>
<evidence type="ECO:0000259" key="1">
    <source>
        <dbReference type="Pfam" id="PF09359"/>
    </source>
</evidence>
<evidence type="ECO:0000313" key="4">
    <source>
        <dbReference type="Proteomes" id="UP000182660"/>
    </source>
</evidence>
<dbReference type="GO" id="GO:0006799">
    <property type="term" value="P:polyphosphate biosynthetic process"/>
    <property type="evidence" value="ECO:0007669"/>
    <property type="project" value="UniProtKB-ARBA"/>
</dbReference>
<protein>
    <recommendedName>
        <fullName evidence="1">VTC domain-containing protein</fullName>
    </recommendedName>
</protein>
<dbReference type="KEGG" id="mvs:MVIS_0064"/>
<proteinExistence type="predicted"/>
<dbReference type="Pfam" id="PF09359">
    <property type="entry name" value="VTC"/>
    <property type="match status" value="1"/>
</dbReference>
<dbReference type="AlphaFoldDB" id="A0A090I8X4"/>
<evidence type="ECO:0000313" key="5">
    <source>
        <dbReference type="Proteomes" id="UP000183794"/>
    </source>
</evidence>
<reference evidence="3 5" key="2">
    <citation type="submission" date="2016-11" db="EMBL/GenBank/DDBJ databases">
        <authorList>
            <person name="Jaros S."/>
            <person name="Januszkiewicz K."/>
            <person name="Wedrychowicz H."/>
        </authorList>
    </citation>
    <scope>NUCLEOTIDE SEQUENCE [LARGE SCALE GENOMIC DNA]</scope>
    <source>
        <strain evidence="3">NVI 5450</strain>
    </source>
</reference>
<keyword evidence="4" id="KW-1185">Reference proteome</keyword>
<dbReference type="InterPro" id="IPR018966">
    <property type="entry name" value="VTC_domain"/>
</dbReference>
<dbReference type="OrthoDB" id="541850at2"/>
<dbReference type="HOGENOM" id="CLU_089974_0_0_6"/>
<evidence type="ECO:0000313" key="2">
    <source>
        <dbReference type="EMBL" id="SGY93785.1"/>
    </source>
</evidence>
<dbReference type="Proteomes" id="UP000182660">
    <property type="component" value="Unassembled WGS sequence"/>
</dbReference>
<dbReference type="Proteomes" id="UP000183794">
    <property type="component" value="Unassembled WGS sequence"/>
</dbReference>
<dbReference type="PATRIC" id="fig|80854.5.peg.64"/>
<dbReference type="CDD" id="cd07750">
    <property type="entry name" value="PolyPPase_VTC_like"/>
    <property type="match status" value="1"/>
</dbReference>
<reference evidence="2 4" key="1">
    <citation type="submission" date="2016-11" db="EMBL/GenBank/DDBJ databases">
        <authorList>
            <person name="Klemetsen T."/>
        </authorList>
    </citation>
    <scope>NUCLEOTIDE SEQUENCE [LARGE SCALE GENOMIC DNA]</scope>
    <source>
        <strain evidence="2">MT 2528</strain>
    </source>
</reference>
<organism evidence="3 5">
    <name type="scientific">Moritella viscosa</name>
    <dbReference type="NCBI Taxonomy" id="80854"/>
    <lineage>
        <taxon>Bacteria</taxon>
        <taxon>Pseudomonadati</taxon>
        <taxon>Pseudomonadota</taxon>
        <taxon>Gammaproteobacteria</taxon>
        <taxon>Alteromonadales</taxon>
        <taxon>Moritellaceae</taxon>
        <taxon>Moritella</taxon>
    </lineage>
</organism>
<sequence length="226" mass="26990">MTQDYRFEIKIPIPLNRLEYMLSWLRLSSMGFRQHHPEQHVNSVYFDSYQMACFAENLTGISNRNKMRIRWYHDITNAGKAKLEFKQRRSGKGYKVIYPLQLNFDDPNISWSEHIKHCQSQLSLQALSEWDSQTYPILLGRYKRQYLISFCGRIRATLDSNMEVYDQRYWSKPNTTRSRKMGDYVLLELKCQAQHERLLSDLVSHCPLNPSRHSKYVNGVRHMIYV</sequence>
<name>A0A090I8X4_9GAMM</name>
<dbReference type="EMBL" id="FPLD01000073">
    <property type="protein sequence ID" value="SGZ05033.1"/>
    <property type="molecule type" value="Genomic_DNA"/>
</dbReference>
<gene>
    <name evidence="2" type="ORF">MT2528_2645</name>
    <name evidence="3" type="ORF">NVI5450_2859</name>
</gene>
<dbReference type="RefSeq" id="WP_045108566.1">
    <property type="nucleotide sequence ID" value="NZ_CAWQZC010000103.1"/>
</dbReference>
<dbReference type="InterPro" id="IPR042267">
    <property type="entry name" value="VTC_sf"/>
</dbReference>
<evidence type="ECO:0000313" key="3">
    <source>
        <dbReference type="EMBL" id="SGZ05033.1"/>
    </source>
</evidence>
<dbReference type="Gene3D" id="3.20.100.30">
    <property type="entry name" value="VTC, catalytic tunnel domain"/>
    <property type="match status" value="1"/>
</dbReference>
<dbReference type="EMBL" id="FPLJ01000059">
    <property type="protein sequence ID" value="SGY93785.1"/>
    <property type="molecule type" value="Genomic_DNA"/>
</dbReference>
<feature type="domain" description="VTC" evidence="1">
    <location>
        <begin position="10"/>
        <end position="223"/>
    </location>
</feature>